<dbReference type="EMBL" id="SNRY01000206">
    <property type="protein sequence ID" value="KAA6344660.1"/>
    <property type="molecule type" value="Genomic_DNA"/>
</dbReference>
<comment type="caution">
    <text evidence="1">The sequence shown here is derived from an EMBL/GenBank/DDBJ whole genome shotgun (WGS) entry which is preliminary data.</text>
</comment>
<reference evidence="1" key="1">
    <citation type="submission" date="2019-03" db="EMBL/GenBank/DDBJ databases">
        <title>Single cell metagenomics reveals metabolic interactions within the superorganism composed of flagellate Streblomastix strix and complex community of Bacteroidetes bacteria on its surface.</title>
        <authorList>
            <person name="Treitli S.C."/>
            <person name="Kolisko M."/>
            <person name="Husnik F."/>
            <person name="Keeling P."/>
            <person name="Hampl V."/>
        </authorList>
    </citation>
    <scope>NUCLEOTIDE SEQUENCE</scope>
    <source>
        <strain evidence="1">STM</strain>
    </source>
</reference>
<name>A0A5J4SHG1_9ZZZZ</name>
<gene>
    <name evidence="1" type="ORF">EZS27_007716</name>
</gene>
<dbReference type="AlphaFoldDB" id="A0A5J4SHG1"/>
<sequence length="800" mass="89623">MKKIISHVLIVLSFVAFMVVGCEKNELLSKESIALNVVELQLNTTRTNINTSNPTLVPPSMRSDWILEVQTEGNALTNYIWFESQFRWIPETTPILFTNVNSVYDIQFTLRPPISIGNEGQNGSPNGLLAVDTLEGILKNQSPKSTTPCIVLLSHLNSLIELTFDASVGNDITDITVKGSNVHLCRTNDNVYQFIAYRGQQQIILHIKYKGKDCPCTLDFPLGTQANRQYEIPISIVEDNNMKTEQFVSDVPRIAWWSEESINGSDGYYSMDNNNVDGISIFIEGYTDNIVINFLTKNQYELKPYSISDGSAIYHYPLVDREKLTIAGIQLKGLGIPPIPIGRTCEEVRDIISLKVGETGNLLFRTDANGVRLINTIAELQLLSESDSVDNFKASYKQESDIDFMSNPMTWTPIGWNESFPFSGDYNGNGHKIRNMYVSKSLPLSNNEISQGLKEEKMIGFFGYNTGVIRNLHLVSGELRVTINSMNINSKEQYDYSIGTICGFSNGMIFGCSNSDYLLYLHTEPIETRTVNFYVGGICGSSADNGGFYRCINNSKIEVIDNKGEGDLRVGGIVGLSCNKDQMVAHHILANHGELSVQTEMGIGGRTHGIGGLWGEVKAVDDNNISVFVGFAMIDGYNLGTITYIVGDQEYKYAVGGLVGIIEKYVSIWFQSSYNAGEMYISHYDKQTTSSNEEYLGCFLGKLEMPSRITPFISFSDSIYYNYTTIKKEGFILVNRPIGNFTEKYSSENEEFVNPILKAIYRFSEKDWPRWPIRMDGWGDIGGWNNGNPIYPTLWIETNQ</sequence>
<evidence type="ECO:0008006" key="2">
    <source>
        <dbReference type="Google" id="ProtNLM"/>
    </source>
</evidence>
<dbReference type="PROSITE" id="PS51257">
    <property type="entry name" value="PROKAR_LIPOPROTEIN"/>
    <property type="match status" value="1"/>
</dbReference>
<organism evidence="1">
    <name type="scientific">termite gut metagenome</name>
    <dbReference type="NCBI Taxonomy" id="433724"/>
    <lineage>
        <taxon>unclassified sequences</taxon>
        <taxon>metagenomes</taxon>
        <taxon>organismal metagenomes</taxon>
    </lineage>
</organism>
<protein>
    <recommendedName>
        <fullName evidence="2">GLUG domain-containing protein</fullName>
    </recommendedName>
</protein>
<accession>A0A5J4SHG1</accession>
<dbReference type="Gene3D" id="2.160.20.110">
    <property type="match status" value="1"/>
</dbReference>
<evidence type="ECO:0000313" key="1">
    <source>
        <dbReference type="EMBL" id="KAA6344660.1"/>
    </source>
</evidence>
<proteinExistence type="predicted"/>